<evidence type="ECO:0000256" key="7">
    <source>
        <dbReference type="SAM" id="Phobius"/>
    </source>
</evidence>
<gene>
    <name evidence="8" type="ORF">JIV24_05595</name>
</gene>
<feature type="transmembrane region" description="Helical" evidence="7">
    <location>
        <begin position="266"/>
        <end position="288"/>
    </location>
</feature>
<organism evidence="8 9">
    <name type="scientific">Carboxylicivirga marina</name>
    <dbReference type="NCBI Taxonomy" id="2800988"/>
    <lineage>
        <taxon>Bacteria</taxon>
        <taxon>Pseudomonadati</taxon>
        <taxon>Bacteroidota</taxon>
        <taxon>Bacteroidia</taxon>
        <taxon>Marinilabiliales</taxon>
        <taxon>Marinilabiliaceae</taxon>
        <taxon>Carboxylicivirga</taxon>
    </lineage>
</organism>
<feature type="transmembrane region" description="Helical" evidence="7">
    <location>
        <begin position="42"/>
        <end position="66"/>
    </location>
</feature>
<comment type="subcellular location">
    <subcellularLocation>
        <location evidence="1">Membrane</location>
        <topology evidence="1">Multi-pass membrane protein</topology>
    </subcellularLocation>
</comment>
<dbReference type="EMBL" id="JAENRR010000008">
    <property type="protein sequence ID" value="MBK3516806.1"/>
    <property type="molecule type" value="Genomic_DNA"/>
</dbReference>
<dbReference type="PANTHER" id="PTHR42948">
    <property type="entry name" value="TRANSPORTER"/>
    <property type="match status" value="1"/>
</dbReference>
<evidence type="ECO:0000256" key="3">
    <source>
        <dbReference type="ARBA" id="ARBA00022692"/>
    </source>
</evidence>
<evidence type="ECO:0000256" key="5">
    <source>
        <dbReference type="ARBA" id="ARBA00023136"/>
    </source>
</evidence>
<feature type="transmembrane region" description="Helical" evidence="7">
    <location>
        <begin position="172"/>
        <end position="192"/>
    </location>
</feature>
<dbReference type="NCBIfam" id="NF037979">
    <property type="entry name" value="Na_transp"/>
    <property type="match status" value="1"/>
</dbReference>
<feature type="transmembrane region" description="Helical" evidence="7">
    <location>
        <begin position="314"/>
        <end position="344"/>
    </location>
</feature>
<comment type="similarity">
    <text evidence="6">Belongs to the sodium:neurotransmitter symporter (SNF) (TC 2.A.22) family.</text>
</comment>
<dbReference type="PRINTS" id="PR00176">
    <property type="entry name" value="NANEUSMPORT"/>
</dbReference>
<dbReference type="PANTHER" id="PTHR42948:SF1">
    <property type="entry name" value="TRANSPORTER"/>
    <property type="match status" value="1"/>
</dbReference>
<feature type="transmembrane region" description="Helical" evidence="7">
    <location>
        <begin position="356"/>
        <end position="376"/>
    </location>
</feature>
<dbReference type="PROSITE" id="PS50267">
    <property type="entry name" value="NA_NEUROTRAN_SYMP_3"/>
    <property type="match status" value="1"/>
</dbReference>
<feature type="transmembrane region" description="Helical" evidence="7">
    <location>
        <begin position="435"/>
        <end position="457"/>
    </location>
</feature>
<dbReference type="CDD" id="cd10336">
    <property type="entry name" value="SLC6sbd_Tyt1-Like"/>
    <property type="match status" value="1"/>
</dbReference>
<accession>A0ABS1HGQ4</accession>
<keyword evidence="5 7" id="KW-0472">Membrane</keyword>
<dbReference type="PROSITE" id="PS00610">
    <property type="entry name" value="NA_NEUROTRAN_SYMP_1"/>
    <property type="match status" value="1"/>
</dbReference>
<dbReference type="InterPro" id="IPR000175">
    <property type="entry name" value="Na/ntran_symport"/>
</dbReference>
<feature type="transmembrane region" description="Helical" evidence="7">
    <location>
        <begin position="12"/>
        <end position="30"/>
    </location>
</feature>
<evidence type="ECO:0000256" key="1">
    <source>
        <dbReference type="ARBA" id="ARBA00004141"/>
    </source>
</evidence>
<keyword evidence="9" id="KW-1185">Reference proteome</keyword>
<keyword evidence="4 7" id="KW-1133">Transmembrane helix</keyword>
<keyword evidence="6" id="KW-0769">Symport</keyword>
<keyword evidence="2 6" id="KW-0813">Transport</keyword>
<dbReference type="InterPro" id="IPR037272">
    <property type="entry name" value="SNS_sf"/>
</dbReference>
<evidence type="ECO:0000313" key="8">
    <source>
        <dbReference type="EMBL" id="MBK3516806.1"/>
    </source>
</evidence>
<feature type="transmembrane region" description="Helical" evidence="7">
    <location>
        <begin position="87"/>
        <end position="108"/>
    </location>
</feature>
<feature type="transmembrane region" description="Helical" evidence="7">
    <location>
        <begin position="235"/>
        <end position="254"/>
    </location>
</feature>
<name>A0ABS1HGQ4_9BACT</name>
<evidence type="ECO:0000256" key="4">
    <source>
        <dbReference type="ARBA" id="ARBA00022989"/>
    </source>
</evidence>
<comment type="caution">
    <text evidence="8">The sequence shown here is derived from an EMBL/GenBank/DDBJ whole genome shotgun (WGS) entry which is preliminary data.</text>
</comment>
<dbReference type="Proteomes" id="UP000605676">
    <property type="component" value="Unassembled WGS sequence"/>
</dbReference>
<evidence type="ECO:0000256" key="6">
    <source>
        <dbReference type="RuleBase" id="RU003732"/>
    </source>
</evidence>
<reference evidence="8 9" key="1">
    <citation type="submission" date="2021-01" db="EMBL/GenBank/DDBJ databases">
        <title>Carboxyliciviraga sp.nov., isolated from coastal sediments.</title>
        <authorList>
            <person name="Lu D."/>
            <person name="Zhang T."/>
        </authorList>
    </citation>
    <scope>NUCLEOTIDE SEQUENCE [LARGE SCALE GENOMIC DNA]</scope>
    <source>
        <strain evidence="8 9">N1Y132</strain>
    </source>
</reference>
<evidence type="ECO:0000313" key="9">
    <source>
        <dbReference type="Proteomes" id="UP000605676"/>
    </source>
</evidence>
<dbReference type="SUPFAM" id="SSF161070">
    <property type="entry name" value="SNF-like"/>
    <property type="match status" value="1"/>
</dbReference>
<feature type="transmembrane region" description="Helical" evidence="7">
    <location>
        <begin position="147"/>
        <end position="165"/>
    </location>
</feature>
<evidence type="ECO:0000256" key="2">
    <source>
        <dbReference type="ARBA" id="ARBA00022448"/>
    </source>
</evidence>
<proteinExistence type="inferred from homology"/>
<feature type="transmembrane region" description="Helical" evidence="7">
    <location>
        <begin position="396"/>
        <end position="414"/>
    </location>
</feature>
<keyword evidence="3 6" id="KW-0812">Transmembrane</keyword>
<protein>
    <recommendedName>
        <fullName evidence="6">Transporter</fullName>
    </recommendedName>
</protein>
<dbReference type="Pfam" id="PF00209">
    <property type="entry name" value="SNF"/>
    <property type="match status" value="2"/>
</dbReference>
<dbReference type="InterPro" id="IPR047218">
    <property type="entry name" value="YocR/YhdH-like"/>
</dbReference>
<dbReference type="RefSeq" id="WP_200464035.1">
    <property type="nucleotide sequence ID" value="NZ_JAENRR010000008.1"/>
</dbReference>
<sequence length="461" mass="49870">MSIPNRDSFTSKFGVIAAAAGSAVGLGNIWKFPYEVGQNGGGAFLILYFFFVVVIGLPVMMSEFVIGRKTNVNAVRAFKKLSPNKPWYLTGVMGVAAAFMILSFYGVVAGWTLEYIHLAIINAFKGQSPEELSKGFNGFITNPIKPVIWQMIFMILTAVVVIGGIKNGIEKITKILMPVLFLIIVLMGIRSLTLGVNTSESGEIIGRSVDGLKFLFRPDFSKIDIDVVLDALGQAFFSLSLGMGTIITYGSYIGKNNNLKKTAVEVAFLDTLIAILAGVAIFPAVFYFNVAPTEGPGLVFSVLPSIFQKMVGGYVWTLAFFVLFAVAALTSSISLLEVAVAYFAEELKVKRVTATIIVASLITILGVACSLSNSVLKDVTILGRNIFDTMDHVSSNFLLPIGGMFIAIFTGWAMKKSEFFNELTNQGAIKVKLFSGIYFIIRFVAPIAIAIVFLYSVGLLG</sequence>